<accession>A0A2H1W622</accession>
<gene>
    <name evidence="1" type="ORF">SFRICE_005634</name>
</gene>
<dbReference type="EMBL" id="ODYU01006433">
    <property type="protein sequence ID" value="SOQ48272.1"/>
    <property type="molecule type" value="Genomic_DNA"/>
</dbReference>
<protein>
    <submittedName>
        <fullName evidence="1">SFRICE_005634</fullName>
    </submittedName>
</protein>
<reference evidence="1" key="1">
    <citation type="submission" date="2016-07" db="EMBL/GenBank/DDBJ databases">
        <authorList>
            <person name="Bretaudeau A."/>
        </authorList>
    </citation>
    <scope>NUCLEOTIDE SEQUENCE</scope>
    <source>
        <strain evidence="1">Rice</strain>
        <tissue evidence="1">Whole body</tissue>
    </source>
</reference>
<dbReference type="AlphaFoldDB" id="A0A2H1W622"/>
<organism evidence="1">
    <name type="scientific">Spodoptera frugiperda</name>
    <name type="common">Fall armyworm</name>
    <dbReference type="NCBI Taxonomy" id="7108"/>
    <lineage>
        <taxon>Eukaryota</taxon>
        <taxon>Metazoa</taxon>
        <taxon>Ecdysozoa</taxon>
        <taxon>Arthropoda</taxon>
        <taxon>Hexapoda</taxon>
        <taxon>Insecta</taxon>
        <taxon>Pterygota</taxon>
        <taxon>Neoptera</taxon>
        <taxon>Endopterygota</taxon>
        <taxon>Lepidoptera</taxon>
        <taxon>Glossata</taxon>
        <taxon>Ditrysia</taxon>
        <taxon>Noctuoidea</taxon>
        <taxon>Noctuidae</taxon>
        <taxon>Amphipyrinae</taxon>
        <taxon>Spodoptera</taxon>
    </lineage>
</organism>
<sequence length="173" mass="19451">MFIEPDHDHKNNLKTATLARWLGNRLPRNMLVSVININYCLWKDEKLGGVTEMSEAPGVLAHDGMSMPSQAQQHGLSLVEFLVKQLLCLTKVIIKLIMRYLTKALMSQRQTIKMKVTLTDGIQCDRRQTSNPLRLSSTSNIIDKSRGSKGLTCTALFKKQLFCPGAFHNPLVV</sequence>
<evidence type="ECO:0000313" key="1">
    <source>
        <dbReference type="EMBL" id="SOQ48272.1"/>
    </source>
</evidence>
<proteinExistence type="predicted"/>
<name>A0A2H1W622_SPOFR</name>